<dbReference type="Pfam" id="PF01256">
    <property type="entry name" value="Carb_kinase"/>
    <property type="match status" value="1"/>
</dbReference>
<evidence type="ECO:0000256" key="3">
    <source>
        <dbReference type="ARBA" id="ARBA00022857"/>
    </source>
</evidence>
<feature type="domain" description="YjeF C-terminal" evidence="7">
    <location>
        <begin position="5"/>
        <end position="286"/>
    </location>
</feature>
<sequence>MPIQPLPSGLPIIAPRAKDSHKGTYGRALLVGGSVGMPGSISLSGQACLKGGAGLVTLAVPDAIINTVANFEPSYMTWALPTDRSGHLPFHAKTRLNEKLQSADCLAVGPGLGQSRGLFHLVGYLYETFANPMVIDADGLNLLSQRDQPLAGRAGPRVVTPHLGEFRRLVGKPHLSMEDARTLAVEVAQQHQITVVLKGPHTLVTDGQQQWHNPTGNPGMATGGTGDVLTGLVTSLLAQSLDVYSAAVLAVFLHGLAADLAIRETTQPGLTASDLLSFVEEAWRDYESRRDHFSN</sequence>
<dbReference type="InterPro" id="IPR029056">
    <property type="entry name" value="Ribokinase-like"/>
</dbReference>
<feature type="binding site" evidence="6">
    <location>
        <position position="226"/>
    </location>
    <ligand>
        <name>AMP</name>
        <dbReference type="ChEBI" id="CHEBI:456215"/>
    </ligand>
</feature>
<comment type="catalytic activity">
    <reaction evidence="6">
        <text>(6S)-NADPHX + ADP = AMP + phosphate + NADPH + H(+)</text>
        <dbReference type="Rhea" id="RHEA:32235"/>
        <dbReference type="ChEBI" id="CHEBI:15378"/>
        <dbReference type="ChEBI" id="CHEBI:43474"/>
        <dbReference type="ChEBI" id="CHEBI:57783"/>
        <dbReference type="ChEBI" id="CHEBI:64076"/>
        <dbReference type="ChEBI" id="CHEBI:456215"/>
        <dbReference type="ChEBI" id="CHEBI:456216"/>
        <dbReference type="EC" id="4.2.1.136"/>
    </reaction>
</comment>
<dbReference type="EMBL" id="PUIA01000058">
    <property type="protein sequence ID" value="PQO26927.1"/>
    <property type="molecule type" value="Genomic_DNA"/>
</dbReference>
<keyword evidence="5 6" id="KW-0456">Lyase</keyword>
<dbReference type="InterPro" id="IPR017953">
    <property type="entry name" value="Carbohydrate_kinase_pred_CS"/>
</dbReference>
<organism evidence="8 9">
    <name type="scientific">Blastopirellula marina</name>
    <dbReference type="NCBI Taxonomy" id="124"/>
    <lineage>
        <taxon>Bacteria</taxon>
        <taxon>Pseudomonadati</taxon>
        <taxon>Planctomycetota</taxon>
        <taxon>Planctomycetia</taxon>
        <taxon>Pirellulales</taxon>
        <taxon>Pirellulaceae</taxon>
        <taxon>Blastopirellula</taxon>
    </lineage>
</organism>
<evidence type="ECO:0000256" key="2">
    <source>
        <dbReference type="ARBA" id="ARBA00022840"/>
    </source>
</evidence>
<keyword evidence="1 6" id="KW-0547">Nucleotide-binding</keyword>
<dbReference type="GO" id="GO:0052856">
    <property type="term" value="F:NAD(P)HX epimerase activity"/>
    <property type="evidence" value="ECO:0007669"/>
    <property type="project" value="TreeGrafter"/>
</dbReference>
<evidence type="ECO:0000256" key="4">
    <source>
        <dbReference type="ARBA" id="ARBA00023027"/>
    </source>
</evidence>
<dbReference type="RefSeq" id="WP_105356741.1">
    <property type="nucleotide sequence ID" value="NZ_PUIA01000058.1"/>
</dbReference>
<dbReference type="PROSITE" id="PS01050">
    <property type="entry name" value="YJEF_C_2"/>
    <property type="match status" value="1"/>
</dbReference>
<evidence type="ECO:0000256" key="1">
    <source>
        <dbReference type="ARBA" id="ARBA00022741"/>
    </source>
</evidence>
<evidence type="ECO:0000313" key="8">
    <source>
        <dbReference type="EMBL" id="PQO26927.1"/>
    </source>
</evidence>
<comment type="catalytic activity">
    <reaction evidence="6">
        <text>(6S)-NADHX + ADP = AMP + phosphate + NADH + H(+)</text>
        <dbReference type="Rhea" id="RHEA:32223"/>
        <dbReference type="ChEBI" id="CHEBI:15378"/>
        <dbReference type="ChEBI" id="CHEBI:43474"/>
        <dbReference type="ChEBI" id="CHEBI:57945"/>
        <dbReference type="ChEBI" id="CHEBI:64074"/>
        <dbReference type="ChEBI" id="CHEBI:456215"/>
        <dbReference type="ChEBI" id="CHEBI:456216"/>
        <dbReference type="EC" id="4.2.1.136"/>
    </reaction>
</comment>
<dbReference type="NCBIfam" id="TIGR00196">
    <property type="entry name" value="yjeF_cterm"/>
    <property type="match status" value="1"/>
</dbReference>
<comment type="function">
    <text evidence="6">Catalyzes the dehydration of the S-form of NAD(P)HX at the expense of ADP, which is converted to AMP. Together with NAD(P)HX epimerase, which catalyzes the epimerization of the S- and R-forms, the enzyme allows the repair of both epimers of NAD(P)HX, a damaged form of NAD(P)H that is a result of enzymatic or heat-dependent hydration.</text>
</comment>
<proteinExistence type="inferred from homology"/>
<evidence type="ECO:0000256" key="6">
    <source>
        <dbReference type="HAMAP-Rule" id="MF_01965"/>
    </source>
</evidence>
<comment type="subunit">
    <text evidence="6">Homotetramer.</text>
</comment>
<comment type="caution">
    <text evidence="6">Lacks conserved residue(s) required for the propagation of feature annotation.</text>
</comment>
<dbReference type="HAMAP" id="MF_01965">
    <property type="entry name" value="NADHX_dehydratase"/>
    <property type="match status" value="1"/>
</dbReference>
<dbReference type="EC" id="4.2.1.136" evidence="6"/>
<gene>
    <name evidence="6" type="primary">nnrD</name>
    <name evidence="8" type="ORF">C5Y96_19295</name>
</gene>
<dbReference type="SUPFAM" id="SSF53613">
    <property type="entry name" value="Ribokinase-like"/>
    <property type="match status" value="1"/>
</dbReference>
<dbReference type="CDD" id="cd01171">
    <property type="entry name" value="YXKO-related"/>
    <property type="match status" value="1"/>
</dbReference>
<accession>A0A2S8F483</accession>
<dbReference type="GO" id="GO:0046496">
    <property type="term" value="P:nicotinamide nucleotide metabolic process"/>
    <property type="evidence" value="ECO:0007669"/>
    <property type="project" value="UniProtKB-UniRule"/>
</dbReference>
<name>A0A2S8F483_9BACT</name>
<dbReference type="AlphaFoldDB" id="A0A2S8F483"/>
<dbReference type="PANTHER" id="PTHR12592:SF0">
    <property type="entry name" value="ATP-DEPENDENT (S)-NAD(P)H-HYDRATE DEHYDRATASE"/>
    <property type="match status" value="1"/>
</dbReference>
<dbReference type="PANTHER" id="PTHR12592">
    <property type="entry name" value="ATP-DEPENDENT (S)-NAD(P)H-HYDRATE DEHYDRATASE FAMILY MEMBER"/>
    <property type="match status" value="1"/>
</dbReference>
<dbReference type="PROSITE" id="PS51383">
    <property type="entry name" value="YJEF_C_3"/>
    <property type="match status" value="1"/>
</dbReference>
<dbReference type="GO" id="GO:0052855">
    <property type="term" value="F:ADP-dependent NAD(P)H-hydrate dehydratase activity"/>
    <property type="evidence" value="ECO:0007669"/>
    <property type="project" value="UniProtKB-UniRule"/>
</dbReference>
<comment type="caution">
    <text evidence="8">The sequence shown here is derived from an EMBL/GenBank/DDBJ whole genome shotgun (WGS) entry which is preliminary data.</text>
</comment>
<dbReference type="OrthoDB" id="9806925at2"/>
<feature type="binding site" evidence="6">
    <location>
        <position position="162"/>
    </location>
    <ligand>
        <name>(6S)-NADPHX</name>
        <dbReference type="ChEBI" id="CHEBI:64076"/>
    </ligand>
</feature>
<dbReference type="InterPro" id="IPR000631">
    <property type="entry name" value="CARKD"/>
</dbReference>
<feature type="binding site" evidence="6">
    <location>
        <position position="111"/>
    </location>
    <ligand>
        <name>(6S)-NADPHX</name>
        <dbReference type="ChEBI" id="CHEBI:64076"/>
    </ligand>
</feature>
<evidence type="ECO:0000256" key="5">
    <source>
        <dbReference type="ARBA" id="ARBA00023239"/>
    </source>
</evidence>
<comment type="cofactor">
    <cofactor evidence="6">
        <name>Mg(2+)</name>
        <dbReference type="ChEBI" id="CHEBI:18420"/>
    </cofactor>
</comment>
<keyword evidence="3 6" id="KW-0521">NADP</keyword>
<feature type="binding site" evidence="6">
    <location>
        <position position="227"/>
    </location>
    <ligand>
        <name>(6S)-NADPHX</name>
        <dbReference type="ChEBI" id="CHEBI:64076"/>
    </ligand>
</feature>
<evidence type="ECO:0000259" key="7">
    <source>
        <dbReference type="PROSITE" id="PS51383"/>
    </source>
</evidence>
<comment type="similarity">
    <text evidence="6">Belongs to the NnrD/CARKD family.</text>
</comment>
<feature type="binding site" evidence="6">
    <location>
        <begin position="198"/>
        <end position="202"/>
    </location>
    <ligand>
        <name>AMP</name>
        <dbReference type="ChEBI" id="CHEBI:456215"/>
    </ligand>
</feature>
<dbReference type="Gene3D" id="3.40.1190.20">
    <property type="match status" value="1"/>
</dbReference>
<reference evidence="8 9" key="1">
    <citation type="submission" date="2018-02" db="EMBL/GenBank/DDBJ databases">
        <title>Comparative genomes isolates from brazilian mangrove.</title>
        <authorList>
            <person name="Araujo J.E."/>
            <person name="Taketani R.G."/>
            <person name="Silva M.C.P."/>
            <person name="Loureco M.V."/>
            <person name="Andreote F.D."/>
        </authorList>
    </citation>
    <scope>NUCLEOTIDE SEQUENCE [LARGE SCALE GENOMIC DNA]</scope>
    <source>
        <strain evidence="8 9">HEX-2 MGV</strain>
    </source>
</reference>
<dbReference type="GO" id="GO:0005524">
    <property type="term" value="F:ATP binding"/>
    <property type="evidence" value="ECO:0007669"/>
    <property type="project" value="UniProtKB-KW"/>
</dbReference>
<keyword evidence="4 6" id="KW-0520">NAD</keyword>
<protein>
    <recommendedName>
        <fullName evidence="6">ADP-dependent (S)-NAD(P)H-hydrate dehydratase</fullName>
        <ecNumber evidence="6">4.2.1.136</ecNumber>
    </recommendedName>
    <alternativeName>
        <fullName evidence="6">ADP-dependent NAD(P)HX dehydratase</fullName>
    </alternativeName>
</protein>
<dbReference type="Proteomes" id="UP000240009">
    <property type="component" value="Unassembled WGS sequence"/>
</dbReference>
<dbReference type="GO" id="GO:0110051">
    <property type="term" value="P:metabolite repair"/>
    <property type="evidence" value="ECO:0007669"/>
    <property type="project" value="TreeGrafter"/>
</dbReference>
<evidence type="ECO:0000313" key="9">
    <source>
        <dbReference type="Proteomes" id="UP000240009"/>
    </source>
</evidence>
<keyword evidence="2 6" id="KW-0067">ATP-binding</keyword>